<evidence type="ECO:0008006" key="3">
    <source>
        <dbReference type="Google" id="ProtNLM"/>
    </source>
</evidence>
<dbReference type="Proteomes" id="UP000184447">
    <property type="component" value="Unassembled WGS sequence"/>
</dbReference>
<protein>
    <recommendedName>
        <fullName evidence="3">2-isopropylmalate synthase LeuA allosteric (dimerisation) domain-containing protein</fullName>
    </recommendedName>
</protein>
<dbReference type="STRING" id="1121316.SAMN02745207_00631"/>
<organism evidence="1 2">
    <name type="scientific">Clostridium grantii DSM 8605</name>
    <dbReference type="NCBI Taxonomy" id="1121316"/>
    <lineage>
        <taxon>Bacteria</taxon>
        <taxon>Bacillati</taxon>
        <taxon>Bacillota</taxon>
        <taxon>Clostridia</taxon>
        <taxon>Eubacteriales</taxon>
        <taxon>Clostridiaceae</taxon>
        <taxon>Clostridium</taxon>
    </lineage>
</organism>
<reference evidence="1 2" key="1">
    <citation type="submission" date="2016-11" db="EMBL/GenBank/DDBJ databases">
        <authorList>
            <person name="Jaros S."/>
            <person name="Januszkiewicz K."/>
            <person name="Wedrychowicz H."/>
        </authorList>
    </citation>
    <scope>NUCLEOTIDE SEQUENCE [LARGE SCALE GENOMIC DNA]</scope>
    <source>
        <strain evidence="1 2">DSM 8605</strain>
    </source>
</reference>
<dbReference type="AlphaFoldDB" id="A0A1M5RNH9"/>
<sequence>MIAEYEGIIKKIDGVLNVKIIHDESEIKEVHILANRMRAPKQIVRDIESCLIAVYDFRIDRKVISIAQIQTDESLQFRRIKLDGISMKIEDNVVECTVNLGYEGNTYGATELGVKTLNNRHKLIAECTIKAVEKIIGHTIMFHIQDVVVSKNRDVSYATVFVNMFTKENEKVLIGASIDSNDINVAICKATLDAINRKIEKSNTM</sequence>
<proteinExistence type="predicted"/>
<gene>
    <name evidence="1" type="ORF">SAMN02745207_00631</name>
</gene>
<keyword evidence="2" id="KW-1185">Reference proteome</keyword>
<evidence type="ECO:0000313" key="2">
    <source>
        <dbReference type="Proteomes" id="UP000184447"/>
    </source>
</evidence>
<dbReference type="RefSeq" id="WP_073336918.1">
    <property type="nucleotide sequence ID" value="NZ_FQXM01000003.1"/>
</dbReference>
<dbReference type="EMBL" id="FQXM01000003">
    <property type="protein sequence ID" value="SHH27835.1"/>
    <property type="molecule type" value="Genomic_DNA"/>
</dbReference>
<accession>A0A1M5RNH9</accession>
<name>A0A1M5RNH9_9CLOT</name>
<dbReference type="OrthoDB" id="43591at2"/>
<evidence type="ECO:0000313" key="1">
    <source>
        <dbReference type="EMBL" id="SHH27835.1"/>
    </source>
</evidence>